<feature type="transmembrane region" description="Helical" evidence="6">
    <location>
        <begin position="56"/>
        <end position="83"/>
    </location>
</feature>
<dbReference type="InterPro" id="IPR000301">
    <property type="entry name" value="Tetraspanin_animals"/>
</dbReference>
<dbReference type="AlphaFoldDB" id="A0AAE0SMF0"/>
<dbReference type="GO" id="GO:0005886">
    <property type="term" value="C:plasma membrane"/>
    <property type="evidence" value="ECO:0007669"/>
    <property type="project" value="TreeGrafter"/>
</dbReference>
<keyword evidence="4 6" id="KW-1133">Transmembrane helix</keyword>
<proteinExistence type="inferred from homology"/>
<keyword evidence="5 6" id="KW-0472">Membrane</keyword>
<feature type="transmembrane region" description="Helical" evidence="6">
    <location>
        <begin position="12"/>
        <end position="36"/>
    </location>
</feature>
<dbReference type="InterPro" id="IPR018499">
    <property type="entry name" value="Tetraspanin/Peripherin"/>
</dbReference>
<evidence type="ECO:0000256" key="6">
    <source>
        <dbReference type="RuleBase" id="RU361218"/>
    </source>
</evidence>
<evidence type="ECO:0000256" key="1">
    <source>
        <dbReference type="ARBA" id="ARBA00004141"/>
    </source>
</evidence>
<dbReference type="PIRSF" id="PIRSF002419">
    <property type="entry name" value="Tetraspanin"/>
    <property type="match status" value="1"/>
</dbReference>
<dbReference type="PRINTS" id="PR00259">
    <property type="entry name" value="TMFOUR"/>
</dbReference>
<name>A0AAE0SMF0_9BIVA</name>
<evidence type="ECO:0000313" key="8">
    <source>
        <dbReference type="Proteomes" id="UP001195483"/>
    </source>
</evidence>
<reference evidence="7" key="3">
    <citation type="submission" date="2023-05" db="EMBL/GenBank/DDBJ databases">
        <authorList>
            <person name="Smith C.H."/>
        </authorList>
    </citation>
    <scope>NUCLEOTIDE SEQUENCE</scope>
    <source>
        <strain evidence="7">CHS0354</strain>
        <tissue evidence="7">Mantle</tissue>
    </source>
</reference>
<evidence type="ECO:0000256" key="2">
    <source>
        <dbReference type="ARBA" id="ARBA00006840"/>
    </source>
</evidence>
<protein>
    <recommendedName>
        <fullName evidence="6">Tetraspanin</fullName>
    </recommendedName>
</protein>
<reference evidence="7" key="1">
    <citation type="journal article" date="2021" name="Genome Biol. Evol.">
        <title>A High-Quality Reference Genome for a Parasitic Bivalve with Doubly Uniparental Inheritance (Bivalvia: Unionida).</title>
        <authorList>
            <person name="Smith C.H."/>
        </authorList>
    </citation>
    <scope>NUCLEOTIDE SEQUENCE</scope>
    <source>
        <strain evidence="7">CHS0354</strain>
    </source>
</reference>
<comment type="subcellular location">
    <subcellularLocation>
        <location evidence="1 6">Membrane</location>
        <topology evidence="1 6">Multi-pass membrane protein</topology>
    </subcellularLocation>
</comment>
<keyword evidence="8" id="KW-1185">Reference proteome</keyword>
<gene>
    <name evidence="7" type="ORF">CHS0354_015012</name>
</gene>
<dbReference type="InterPro" id="IPR008952">
    <property type="entry name" value="Tetraspanin_EC2_sf"/>
</dbReference>
<dbReference type="PANTHER" id="PTHR19282:SF519">
    <property type="entry name" value="TETRASPANIN"/>
    <property type="match status" value="1"/>
</dbReference>
<evidence type="ECO:0000313" key="7">
    <source>
        <dbReference type="EMBL" id="KAK3594620.1"/>
    </source>
</evidence>
<evidence type="ECO:0000256" key="3">
    <source>
        <dbReference type="ARBA" id="ARBA00022692"/>
    </source>
</evidence>
<dbReference type="Pfam" id="PF00335">
    <property type="entry name" value="Tetraspanin"/>
    <property type="match status" value="1"/>
</dbReference>
<feature type="transmembrane region" description="Helical" evidence="6">
    <location>
        <begin position="229"/>
        <end position="253"/>
    </location>
</feature>
<evidence type="ECO:0000256" key="5">
    <source>
        <dbReference type="ARBA" id="ARBA00023136"/>
    </source>
</evidence>
<comment type="similarity">
    <text evidence="2 6">Belongs to the tetraspanin (TM4SF) family.</text>
</comment>
<dbReference type="SUPFAM" id="SSF48652">
    <property type="entry name" value="Tetraspanin"/>
    <property type="match status" value="1"/>
</dbReference>
<dbReference type="Proteomes" id="UP001195483">
    <property type="component" value="Unassembled WGS sequence"/>
</dbReference>
<sequence length="262" mass="28201">MSLGSGGKCVTSLLVLINTLFLFLGIALHLMGIVMHGKPGDLMNQVNINGVTMSTLVSFLSLFSICLGCFIIVVAIMGAFGACCNVKCMLIVYAIIILFLLLAEIAIVALWAAMRNKVESLVTSEMKNAFKGYNGPSASDQETVGWNLLFIGMDCCGVVGPSNDLDEFASTNWTNSRSSDKIPYSCCKSSKSNNYTSGSDTNCTQSFQNYRSNGCYKAIYSCFNEYSTAAIVIVALILAIEFIGMVLAFVLCCDIGKEGRLT</sequence>
<keyword evidence="3 6" id="KW-0812">Transmembrane</keyword>
<dbReference type="PANTHER" id="PTHR19282">
    <property type="entry name" value="TETRASPANIN"/>
    <property type="match status" value="1"/>
</dbReference>
<comment type="caution">
    <text evidence="7">The sequence shown here is derived from an EMBL/GenBank/DDBJ whole genome shotgun (WGS) entry which is preliminary data.</text>
</comment>
<reference evidence="7" key="2">
    <citation type="journal article" date="2021" name="Genome Biol. Evol.">
        <title>Developing a high-quality reference genome for a parasitic bivalve with doubly uniparental inheritance (Bivalvia: Unionida).</title>
        <authorList>
            <person name="Smith C.H."/>
        </authorList>
    </citation>
    <scope>NUCLEOTIDE SEQUENCE</scope>
    <source>
        <strain evidence="7">CHS0354</strain>
        <tissue evidence="7">Mantle</tissue>
    </source>
</reference>
<evidence type="ECO:0000256" key="4">
    <source>
        <dbReference type="ARBA" id="ARBA00022989"/>
    </source>
</evidence>
<organism evidence="7 8">
    <name type="scientific">Potamilus streckersoni</name>
    <dbReference type="NCBI Taxonomy" id="2493646"/>
    <lineage>
        <taxon>Eukaryota</taxon>
        <taxon>Metazoa</taxon>
        <taxon>Spiralia</taxon>
        <taxon>Lophotrochozoa</taxon>
        <taxon>Mollusca</taxon>
        <taxon>Bivalvia</taxon>
        <taxon>Autobranchia</taxon>
        <taxon>Heteroconchia</taxon>
        <taxon>Palaeoheterodonta</taxon>
        <taxon>Unionida</taxon>
        <taxon>Unionoidea</taxon>
        <taxon>Unionidae</taxon>
        <taxon>Ambleminae</taxon>
        <taxon>Lampsilini</taxon>
        <taxon>Potamilus</taxon>
    </lineage>
</organism>
<dbReference type="Gene3D" id="1.10.1450.10">
    <property type="entry name" value="Tetraspanin"/>
    <property type="match status" value="1"/>
</dbReference>
<feature type="transmembrane region" description="Helical" evidence="6">
    <location>
        <begin position="90"/>
        <end position="114"/>
    </location>
</feature>
<accession>A0AAE0SMF0</accession>
<dbReference type="EMBL" id="JAEAOA010000933">
    <property type="protein sequence ID" value="KAK3594620.1"/>
    <property type="molecule type" value="Genomic_DNA"/>
</dbReference>